<dbReference type="Proteomes" id="UP000814140">
    <property type="component" value="Unassembled WGS sequence"/>
</dbReference>
<accession>A0ACB8SYR6</accession>
<protein>
    <submittedName>
        <fullName evidence="1">Uncharacterized protein</fullName>
    </submittedName>
</protein>
<keyword evidence="2" id="KW-1185">Reference proteome</keyword>
<dbReference type="EMBL" id="MU277213">
    <property type="protein sequence ID" value="KAI0061272.1"/>
    <property type="molecule type" value="Genomic_DNA"/>
</dbReference>
<organism evidence="1 2">
    <name type="scientific">Artomyces pyxidatus</name>
    <dbReference type="NCBI Taxonomy" id="48021"/>
    <lineage>
        <taxon>Eukaryota</taxon>
        <taxon>Fungi</taxon>
        <taxon>Dikarya</taxon>
        <taxon>Basidiomycota</taxon>
        <taxon>Agaricomycotina</taxon>
        <taxon>Agaricomycetes</taxon>
        <taxon>Russulales</taxon>
        <taxon>Auriscalpiaceae</taxon>
        <taxon>Artomyces</taxon>
    </lineage>
</organism>
<sequence length="304" mass="33578">MSALETTLTAIPRLVNPRDDIIMPPVKKMSVEEYGKWVKNGTGVCKGCYKHLRSSHDDSSSCGGCLPADVVALRKCSRCRNMFYCSTVCQKAGWGEHRAHCSPFTADDEKTRKEIFNARCDAMNSFCYNSGLSAQVAPMLADIADAAIGIQSEERHVLLAYVDVESPNANKVVPLSPRTLQFRYIVRSAGIVPISRIEQILKEMRAKQAAKGRVHLGMDSVILNELVPRPSGWIPALVIDEGIPYPCNSTPLHLRYNGDLKPSPGTTLWNIQKLVYGGEAVDPRRDPKVDPNVTVSRRLKAVKT</sequence>
<comment type="caution">
    <text evidence="1">The sequence shown here is derived from an EMBL/GenBank/DDBJ whole genome shotgun (WGS) entry which is preliminary data.</text>
</comment>
<evidence type="ECO:0000313" key="2">
    <source>
        <dbReference type="Proteomes" id="UP000814140"/>
    </source>
</evidence>
<gene>
    <name evidence="1" type="ORF">BV25DRAFT_772272</name>
</gene>
<reference evidence="1" key="2">
    <citation type="journal article" date="2022" name="New Phytol.">
        <title>Evolutionary transition to the ectomycorrhizal habit in the genomes of a hyperdiverse lineage of mushroom-forming fungi.</title>
        <authorList>
            <person name="Looney B."/>
            <person name="Miyauchi S."/>
            <person name="Morin E."/>
            <person name="Drula E."/>
            <person name="Courty P.E."/>
            <person name="Kohler A."/>
            <person name="Kuo A."/>
            <person name="LaButti K."/>
            <person name="Pangilinan J."/>
            <person name="Lipzen A."/>
            <person name="Riley R."/>
            <person name="Andreopoulos W."/>
            <person name="He G."/>
            <person name="Johnson J."/>
            <person name="Nolan M."/>
            <person name="Tritt A."/>
            <person name="Barry K.W."/>
            <person name="Grigoriev I.V."/>
            <person name="Nagy L.G."/>
            <person name="Hibbett D."/>
            <person name="Henrissat B."/>
            <person name="Matheny P.B."/>
            <person name="Labbe J."/>
            <person name="Martin F.M."/>
        </authorList>
    </citation>
    <scope>NUCLEOTIDE SEQUENCE</scope>
    <source>
        <strain evidence="1">HHB10654</strain>
    </source>
</reference>
<reference evidence="1" key="1">
    <citation type="submission" date="2021-03" db="EMBL/GenBank/DDBJ databases">
        <authorList>
            <consortium name="DOE Joint Genome Institute"/>
            <person name="Ahrendt S."/>
            <person name="Looney B.P."/>
            <person name="Miyauchi S."/>
            <person name="Morin E."/>
            <person name="Drula E."/>
            <person name="Courty P.E."/>
            <person name="Chicoki N."/>
            <person name="Fauchery L."/>
            <person name="Kohler A."/>
            <person name="Kuo A."/>
            <person name="Labutti K."/>
            <person name="Pangilinan J."/>
            <person name="Lipzen A."/>
            <person name="Riley R."/>
            <person name="Andreopoulos W."/>
            <person name="He G."/>
            <person name="Johnson J."/>
            <person name="Barry K.W."/>
            <person name="Grigoriev I.V."/>
            <person name="Nagy L."/>
            <person name="Hibbett D."/>
            <person name="Henrissat B."/>
            <person name="Matheny P.B."/>
            <person name="Labbe J."/>
            <person name="Martin F."/>
        </authorList>
    </citation>
    <scope>NUCLEOTIDE SEQUENCE</scope>
    <source>
        <strain evidence="1">HHB10654</strain>
    </source>
</reference>
<evidence type="ECO:0000313" key="1">
    <source>
        <dbReference type="EMBL" id="KAI0061272.1"/>
    </source>
</evidence>
<proteinExistence type="predicted"/>
<name>A0ACB8SYR6_9AGAM</name>